<protein>
    <submittedName>
        <fullName evidence="1">Uncharacterized protein</fullName>
    </submittedName>
</protein>
<proteinExistence type="predicted"/>
<organism evidence="1">
    <name type="scientific">Anguilla anguilla</name>
    <name type="common">European freshwater eel</name>
    <name type="synonym">Muraena anguilla</name>
    <dbReference type="NCBI Taxonomy" id="7936"/>
    <lineage>
        <taxon>Eukaryota</taxon>
        <taxon>Metazoa</taxon>
        <taxon>Chordata</taxon>
        <taxon>Craniata</taxon>
        <taxon>Vertebrata</taxon>
        <taxon>Euteleostomi</taxon>
        <taxon>Actinopterygii</taxon>
        <taxon>Neopterygii</taxon>
        <taxon>Teleostei</taxon>
        <taxon>Anguilliformes</taxon>
        <taxon>Anguillidae</taxon>
        <taxon>Anguilla</taxon>
    </lineage>
</organism>
<sequence>MHHCMAGYFSITHSQRFLTNVNPI</sequence>
<evidence type="ECO:0000313" key="1">
    <source>
        <dbReference type="EMBL" id="JAH25611.1"/>
    </source>
</evidence>
<dbReference type="EMBL" id="GBXM01082966">
    <property type="protein sequence ID" value="JAH25611.1"/>
    <property type="molecule type" value="Transcribed_RNA"/>
</dbReference>
<reference evidence="1" key="2">
    <citation type="journal article" date="2015" name="Fish Shellfish Immunol.">
        <title>Early steps in the European eel (Anguilla anguilla)-Vibrio vulnificus interaction in the gills: Role of the RtxA13 toxin.</title>
        <authorList>
            <person name="Callol A."/>
            <person name="Pajuelo D."/>
            <person name="Ebbesson L."/>
            <person name="Teles M."/>
            <person name="MacKenzie S."/>
            <person name="Amaro C."/>
        </authorList>
    </citation>
    <scope>NUCLEOTIDE SEQUENCE</scope>
</reference>
<reference evidence="1" key="1">
    <citation type="submission" date="2014-11" db="EMBL/GenBank/DDBJ databases">
        <authorList>
            <person name="Amaro Gonzalez C."/>
        </authorList>
    </citation>
    <scope>NUCLEOTIDE SEQUENCE</scope>
</reference>
<dbReference type="AlphaFoldDB" id="A0A0E9R8X3"/>
<accession>A0A0E9R8X3</accession>
<name>A0A0E9R8X3_ANGAN</name>